<evidence type="ECO:0000256" key="2">
    <source>
        <dbReference type="ARBA" id="ARBA00023002"/>
    </source>
</evidence>
<dbReference type="GO" id="GO:0047936">
    <property type="term" value="F:glucose 1-dehydrogenase [NAD(P)+] activity"/>
    <property type="evidence" value="ECO:0007669"/>
    <property type="project" value="UniProtKB-EC"/>
</dbReference>
<dbReference type="PANTHER" id="PTHR43639">
    <property type="entry name" value="OXIDOREDUCTASE, SHORT-CHAIN DEHYDROGENASE/REDUCTASE FAMILY (AFU_ORTHOLOGUE AFUA_5G02870)"/>
    <property type="match status" value="1"/>
</dbReference>
<dbReference type="EMBL" id="CAJZAH010000010">
    <property type="protein sequence ID" value="CAG9183959.1"/>
    <property type="molecule type" value="Genomic_DNA"/>
</dbReference>
<dbReference type="Pfam" id="PF13561">
    <property type="entry name" value="adh_short_C2"/>
    <property type="match status" value="1"/>
</dbReference>
<evidence type="ECO:0000256" key="1">
    <source>
        <dbReference type="ARBA" id="ARBA00006484"/>
    </source>
</evidence>
<dbReference type="InterPro" id="IPR002347">
    <property type="entry name" value="SDR_fam"/>
</dbReference>
<organism evidence="3 4">
    <name type="scientific">Cupriavidus respiraculi</name>
    <dbReference type="NCBI Taxonomy" id="195930"/>
    <lineage>
        <taxon>Bacteria</taxon>
        <taxon>Pseudomonadati</taxon>
        <taxon>Pseudomonadota</taxon>
        <taxon>Betaproteobacteria</taxon>
        <taxon>Burkholderiales</taxon>
        <taxon>Burkholderiaceae</taxon>
        <taxon>Cupriavidus</taxon>
    </lineage>
</organism>
<protein>
    <submittedName>
        <fullName evidence="3">Glucose 1-dehydrogenase 2</fullName>
        <ecNumber evidence="3">1.1.1.47</ecNumber>
    </submittedName>
</protein>
<comment type="similarity">
    <text evidence="1">Belongs to the short-chain dehydrogenases/reductases (SDR) family.</text>
</comment>
<dbReference type="PRINTS" id="PR00080">
    <property type="entry name" value="SDRFAMILY"/>
</dbReference>
<gene>
    <name evidence="3" type="primary">ycdF_2</name>
    <name evidence="3" type="ORF">LMG21510_04988</name>
</gene>
<keyword evidence="2 3" id="KW-0560">Oxidoreductase</keyword>
<accession>A0ABN7ZIN7</accession>
<dbReference type="InterPro" id="IPR036291">
    <property type="entry name" value="NAD(P)-bd_dom_sf"/>
</dbReference>
<dbReference type="Proteomes" id="UP000721236">
    <property type="component" value="Unassembled WGS sequence"/>
</dbReference>
<proteinExistence type="inferred from homology"/>
<name>A0ABN7ZIN7_9BURK</name>
<dbReference type="SUPFAM" id="SSF51735">
    <property type="entry name" value="NAD(P)-binding Rossmann-fold domains"/>
    <property type="match status" value="1"/>
</dbReference>
<evidence type="ECO:0000313" key="4">
    <source>
        <dbReference type="Proteomes" id="UP000721236"/>
    </source>
</evidence>
<dbReference type="PANTHER" id="PTHR43639:SF1">
    <property type="entry name" value="SHORT-CHAIN DEHYDROGENASE_REDUCTASE FAMILY PROTEIN"/>
    <property type="match status" value="1"/>
</dbReference>
<comment type="caution">
    <text evidence="3">The sequence shown here is derived from an EMBL/GenBank/DDBJ whole genome shotgun (WGS) entry which is preliminary data.</text>
</comment>
<sequence length="260" mass="28195">MGRRVVLVTGAAKRAGRAFAEYFSERGDALVVHYGASASEAASLVASIRLRGGTAVAMQADLRDPEQIRVLVERAYRHYGKVDVLINNASVFGQDAFSDFNVETLEEAWLVNYRAPILLARAFYDLAKAANATGVVVNVVDQKVKGSFHKDHFTYTVGKAGIGNLTQMLAISAHPVLRVNAVFPGLMLESDDQTADDFAYASRHATPLGVIATPEDVAGAIDLLTSPAYNGFDFLVDGGQHLVKRTQDVLYEHRAPKNDE</sequence>
<evidence type="ECO:0000313" key="3">
    <source>
        <dbReference type="EMBL" id="CAG9183959.1"/>
    </source>
</evidence>
<dbReference type="PRINTS" id="PR00081">
    <property type="entry name" value="GDHRDH"/>
</dbReference>
<dbReference type="EC" id="1.1.1.47" evidence="3"/>
<keyword evidence="4" id="KW-1185">Reference proteome</keyword>
<reference evidence="3 4" key="1">
    <citation type="submission" date="2021-08" db="EMBL/GenBank/DDBJ databases">
        <authorList>
            <person name="Peeters C."/>
        </authorList>
    </citation>
    <scope>NUCLEOTIDE SEQUENCE [LARGE SCALE GENOMIC DNA]</scope>
    <source>
        <strain evidence="3 4">LMG 21510</strain>
    </source>
</reference>
<dbReference type="Gene3D" id="3.40.50.720">
    <property type="entry name" value="NAD(P)-binding Rossmann-like Domain"/>
    <property type="match status" value="1"/>
</dbReference>